<dbReference type="AlphaFoldDB" id="A0A919TTR0"/>
<comment type="caution">
    <text evidence="3">The sequence shown here is derived from an EMBL/GenBank/DDBJ whole genome shotgun (WGS) entry which is preliminary data.</text>
</comment>
<reference evidence="3" key="1">
    <citation type="submission" date="2021-01" db="EMBL/GenBank/DDBJ databases">
        <title>Whole genome shotgun sequence of Actinoplanes tereljensis NBRC 105297.</title>
        <authorList>
            <person name="Komaki H."/>
            <person name="Tamura T."/>
        </authorList>
    </citation>
    <scope>NUCLEOTIDE SEQUENCE</scope>
    <source>
        <strain evidence="3">NBRC 105297</strain>
    </source>
</reference>
<feature type="chain" id="PRO_5037157925" description="DUF2613 domain-containing protein" evidence="2">
    <location>
        <begin position="26"/>
        <end position="67"/>
    </location>
</feature>
<evidence type="ECO:0000313" key="3">
    <source>
        <dbReference type="EMBL" id="GIF22803.1"/>
    </source>
</evidence>
<dbReference type="RefSeq" id="WP_203810641.1">
    <property type="nucleotide sequence ID" value="NZ_BOMY01000035.1"/>
</dbReference>
<accession>A0A919TTR0</accession>
<protein>
    <recommendedName>
        <fullName evidence="5">DUF2613 domain-containing protein</fullName>
    </recommendedName>
</protein>
<organism evidence="3 4">
    <name type="scientific">Paractinoplanes tereljensis</name>
    <dbReference type="NCBI Taxonomy" id="571912"/>
    <lineage>
        <taxon>Bacteria</taxon>
        <taxon>Bacillati</taxon>
        <taxon>Actinomycetota</taxon>
        <taxon>Actinomycetes</taxon>
        <taxon>Micromonosporales</taxon>
        <taxon>Micromonosporaceae</taxon>
        <taxon>Paractinoplanes</taxon>
    </lineage>
</organism>
<evidence type="ECO:0000256" key="1">
    <source>
        <dbReference type="SAM" id="MobiDB-lite"/>
    </source>
</evidence>
<proteinExistence type="predicted"/>
<dbReference type="Proteomes" id="UP000623608">
    <property type="component" value="Unassembled WGS sequence"/>
</dbReference>
<evidence type="ECO:0000313" key="4">
    <source>
        <dbReference type="Proteomes" id="UP000623608"/>
    </source>
</evidence>
<gene>
    <name evidence="3" type="ORF">Ate02nite_55330</name>
</gene>
<name>A0A919TTR0_9ACTN</name>
<evidence type="ECO:0008006" key="5">
    <source>
        <dbReference type="Google" id="ProtNLM"/>
    </source>
</evidence>
<feature type="region of interest" description="Disordered" evidence="1">
    <location>
        <begin position="45"/>
        <end position="67"/>
    </location>
</feature>
<keyword evidence="4" id="KW-1185">Reference proteome</keyword>
<keyword evidence="2" id="KW-0732">Signal</keyword>
<sequence>MTTFKTLIVGAAVGALLAVAGVAAAMAVLNPTAGDVATEMANQANAGGTGGKAAADPNEPPNFYGAR</sequence>
<dbReference type="EMBL" id="BOMY01000035">
    <property type="protein sequence ID" value="GIF22803.1"/>
    <property type="molecule type" value="Genomic_DNA"/>
</dbReference>
<evidence type="ECO:0000256" key="2">
    <source>
        <dbReference type="SAM" id="SignalP"/>
    </source>
</evidence>
<feature type="signal peptide" evidence="2">
    <location>
        <begin position="1"/>
        <end position="25"/>
    </location>
</feature>